<name>A0A0M8MIM9_9MICO</name>
<evidence type="ECO:0000313" key="1">
    <source>
        <dbReference type="EMBL" id="KOS12288.1"/>
    </source>
</evidence>
<evidence type="ECO:0000313" key="2">
    <source>
        <dbReference type="Proteomes" id="UP000037737"/>
    </source>
</evidence>
<dbReference type="PATRIC" id="fig|84292.3.peg.550"/>
<accession>A0A0M8MIM9</accession>
<dbReference type="AlphaFoldDB" id="A0A0M8MIM9"/>
<evidence type="ECO:0008006" key="3">
    <source>
        <dbReference type="Google" id="ProtNLM"/>
    </source>
</evidence>
<reference evidence="1" key="1">
    <citation type="submission" date="2015-04" db="EMBL/GenBank/DDBJ databases">
        <title>Complete genome sequence of Microbacterium chocolatum SIT 101, a bacterium enantioselectively hydrolyzing mesomeric diesters.</title>
        <authorList>
            <person name="Li X."/>
            <person name="Xu Y."/>
        </authorList>
    </citation>
    <scope>NUCLEOTIDE SEQUENCE [LARGE SCALE GENOMIC DNA]</scope>
    <source>
        <strain evidence="1">SIT 101</strain>
    </source>
</reference>
<protein>
    <recommendedName>
        <fullName evidence="3">D-inositol 3-phosphate glycosyltransferase</fullName>
    </recommendedName>
</protein>
<keyword evidence="2" id="KW-1185">Reference proteome</keyword>
<dbReference type="SUPFAM" id="SSF53756">
    <property type="entry name" value="UDP-Glycosyltransferase/glycogen phosphorylase"/>
    <property type="match status" value="1"/>
</dbReference>
<dbReference type="EMBL" id="LAVO01000001">
    <property type="protein sequence ID" value="KOS12288.1"/>
    <property type="molecule type" value="Genomic_DNA"/>
</dbReference>
<comment type="caution">
    <text evidence="1">The sequence shown here is derived from an EMBL/GenBank/DDBJ whole genome shotgun (WGS) entry which is preliminary data.</text>
</comment>
<proteinExistence type="predicted"/>
<gene>
    <name evidence="1" type="ORF">XI38_02655</name>
</gene>
<dbReference type="Gene3D" id="3.40.50.2000">
    <property type="entry name" value="Glycogen Phosphorylase B"/>
    <property type="match status" value="2"/>
</dbReference>
<organism evidence="1 2">
    <name type="scientific">Microbacterium aurantiacum</name>
    <dbReference type="NCBI Taxonomy" id="162393"/>
    <lineage>
        <taxon>Bacteria</taxon>
        <taxon>Bacillati</taxon>
        <taxon>Actinomycetota</taxon>
        <taxon>Actinomycetes</taxon>
        <taxon>Micrococcales</taxon>
        <taxon>Microbacteriaceae</taxon>
        <taxon>Microbacterium</taxon>
    </lineage>
</organism>
<dbReference type="KEGG" id="mcw:A8L33_03635"/>
<sequence length="336" mass="35006">MTARTARGGRAARGGAAPVIVTDPGPHGVAVHGRAFAHAVTALDPGVTVCARGDLARIPPGVPLHAQFTDRLWAESLEEALTAFEAVADRHPISVTLHDVPQESDGERNLPRRRAVYAAVAARARGVAVNSGHERGLLAEHGVWDGPVAVIPLPVGAPASGERPGADGSVGVLGYFYPGKGHDEAAEAAAEAGGTRLTVLGRASDGHADDLAAFVARAAAWGVEVEVTGWLDDEAMAARCRAVAVPVIAHRHVSASGSLSSWIAWGRRPLAVENRYITEMAALRPGTIAVTAADRLADGIRSAIDQPETTWHGVAPLPMDARDVAAAYRAWWGELT</sequence>
<dbReference type="Proteomes" id="UP000037737">
    <property type="component" value="Unassembled WGS sequence"/>
</dbReference>